<protein>
    <submittedName>
        <fullName evidence="1">Uncharacterized protein</fullName>
    </submittedName>
</protein>
<reference evidence="1 2" key="1">
    <citation type="submission" date="2019-06" db="EMBL/GenBank/DDBJ databases">
        <title>Genome of Acinetobacter radioresistens APH1, a phenol degrading strain.</title>
        <authorList>
            <person name="Liu Y."/>
        </authorList>
    </citation>
    <scope>NUCLEOTIDE SEQUENCE [LARGE SCALE GENOMIC DNA]</scope>
    <source>
        <strain evidence="1 2">APH1</strain>
    </source>
</reference>
<gene>
    <name evidence="1" type="ORF">FHY67_04530</name>
</gene>
<evidence type="ECO:0000313" key="1">
    <source>
        <dbReference type="EMBL" id="TNX93134.1"/>
    </source>
</evidence>
<name>A0A8H2PVT2_ACIRA</name>
<sequence length="78" mass="9324">MYSIWNAALLLTAELNKRTTKQWWSYLKHNPRKWQEQDGFLINYHLIDGELFYTKAGLKAFINAHKQETKGEVHGRFK</sequence>
<dbReference type="EMBL" id="VFBM01000003">
    <property type="protein sequence ID" value="TNX93134.1"/>
    <property type="molecule type" value="Genomic_DNA"/>
</dbReference>
<dbReference type="Proteomes" id="UP000314285">
    <property type="component" value="Unassembled WGS sequence"/>
</dbReference>
<dbReference type="RefSeq" id="WP_034671310.1">
    <property type="nucleotide sequence ID" value="NZ_CP027365.1"/>
</dbReference>
<organism evidence="1 2">
    <name type="scientific">Acinetobacter radioresistens</name>
    <dbReference type="NCBI Taxonomy" id="40216"/>
    <lineage>
        <taxon>Bacteria</taxon>
        <taxon>Pseudomonadati</taxon>
        <taxon>Pseudomonadota</taxon>
        <taxon>Gammaproteobacteria</taxon>
        <taxon>Moraxellales</taxon>
        <taxon>Moraxellaceae</taxon>
        <taxon>Acinetobacter</taxon>
    </lineage>
</organism>
<dbReference type="AlphaFoldDB" id="A0A8H2PVT2"/>
<proteinExistence type="predicted"/>
<evidence type="ECO:0000313" key="2">
    <source>
        <dbReference type="Proteomes" id="UP000314285"/>
    </source>
</evidence>
<comment type="caution">
    <text evidence="1">The sequence shown here is derived from an EMBL/GenBank/DDBJ whole genome shotgun (WGS) entry which is preliminary data.</text>
</comment>
<accession>A0A8H2PVT2</accession>